<reference evidence="1 2" key="1">
    <citation type="submission" date="2019-09" db="EMBL/GenBank/DDBJ databases">
        <title>Chitinophaga ginsengihumi sp. nov., isolated from soil of ginseng rhizosphere.</title>
        <authorList>
            <person name="Lee J."/>
        </authorList>
    </citation>
    <scope>NUCLEOTIDE SEQUENCE [LARGE SCALE GENOMIC DNA]</scope>
    <source>
        <strain evidence="1 2">BN140078</strain>
    </source>
</reference>
<gene>
    <name evidence="1" type="ORF">F0L74_17660</name>
</gene>
<keyword evidence="2" id="KW-1185">Reference proteome</keyword>
<evidence type="ECO:0000313" key="2">
    <source>
        <dbReference type="Proteomes" id="UP000324611"/>
    </source>
</evidence>
<comment type="caution">
    <text evidence="1">The sequence shown here is derived from an EMBL/GenBank/DDBJ whole genome shotgun (WGS) entry which is preliminary data.</text>
</comment>
<reference evidence="1 2" key="2">
    <citation type="submission" date="2019-09" db="EMBL/GenBank/DDBJ databases">
        <authorList>
            <person name="Jin C."/>
        </authorList>
    </citation>
    <scope>NUCLEOTIDE SEQUENCE [LARGE SCALE GENOMIC DNA]</scope>
    <source>
        <strain evidence="1 2">BN140078</strain>
    </source>
</reference>
<sequence>MPPFSDDTELASLLQQIDAVLVTHLHREPLLPEKGDFKAAIAEQSLSERVTVPDDGAWWTLAQPEN</sequence>
<protein>
    <submittedName>
        <fullName evidence="1">Uncharacterized protein</fullName>
    </submittedName>
</protein>
<dbReference type="RefSeq" id="WP_149839209.1">
    <property type="nucleotide sequence ID" value="NZ_VUOC01000003.1"/>
</dbReference>
<proteinExistence type="predicted"/>
<evidence type="ECO:0000313" key="1">
    <source>
        <dbReference type="EMBL" id="KAA2241702.1"/>
    </source>
</evidence>
<dbReference type="EMBL" id="VUOC01000003">
    <property type="protein sequence ID" value="KAA2241702.1"/>
    <property type="molecule type" value="Genomic_DNA"/>
</dbReference>
<dbReference type="AlphaFoldDB" id="A0A5B2VTQ9"/>
<organism evidence="1 2">
    <name type="scientific">Chitinophaga agrisoli</name>
    <dbReference type="NCBI Taxonomy" id="2607653"/>
    <lineage>
        <taxon>Bacteria</taxon>
        <taxon>Pseudomonadati</taxon>
        <taxon>Bacteroidota</taxon>
        <taxon>Chitinophagia</taxon>
        <taxon>Chitinophagales</taxon>
        <taxon>Chitinophagaceae</taxon>
        <taxon>Chitinophaga</taxon>
    </lineage>
</organism>
<dbReference type="Proteomes" id="UP000324611">
    <property type="component" value="Unassembled WGS sequence"/>
</dbReference>
<name>A0A5B2VTQ9_9BACT</name>
<accession>A0A5B2VTQ9</accession>